<sequence length="121" mass="12797">MKKNLIMPFALTALLGITAMIVLGGVGISQQDHAEGDSGSGEVTASAEELVEQQNCVSCHGADLSGTGTAPNIKNLQDKYSMEELVDVINNGVEDSNLMTGDYANEEQAKVIAEWLLNGKE</sequence>
<dbReference type="OrthoDB" id="7933886at2"/>
<evidence type="ECO:0000313" key="7">
    <source>
        <dbReference type="EMBL" id="TFB24829.1"/>
    </source>
</evidence>
<dbReference type="SUPFAM" id="SSF46626">
    <property type="entry name" value="Cytochrome c"/>
    <property type="match status" value="1"/>
</dbReference>
<protein>
    <submittedName>
        <fullName evidence="7">C-type cytochrome</fullName>
    </submittedName>
</protein>
<evidence type="ECO:0000256" key="4">
    <source>
        <dbReference type="PIRSR" id="PIRSR000025-1"/>
    </source>
</evidence>
<dbReference type="PROSITE" id="PS51007">
    <property type="entry name" value="CYTC"/>
    <property type="match status" value="1"/>
</dbReference>
<reference evidence="7 8" key="1">
    <citation type="submission" date="2019-03" db="EMBL/GenBank/DDBJ databases">
        <authorList>
            <person name="He R.-H."/>
        </authorList>
    </citation>
    <scope>NUCLEOTIDE SEQUENCE [LARGE SCALE GENOMIC DNA]</scope>
    <source>
        <strain evidence="8">SH 714</strain>
    </source>
</reference>
<keyword evidence="3 5" id="KW-0408">Iron</keyword>
<keyword evidence="8" id="KW-1185">Reference proteome</keyword>
<organism evidence="7 8">
    <name type="scientific">Filobacillus milosensis</name>
    <dbReference type="NCBI Taxonomy" id="94137"/>
    <lineage>
        <taxon>Bacteria</taxon>
        <taxon>Bacillati</taxon>
        <taxon>Bacillota</taxon>
        <taxon>Bacilli</taxon>
        <taxon>Bacillales</taxon>
        <taxon>Bacillaceae</taxon>
        <taxon>Filobacillus</taxon>
    </lineage>
</organism>
<evidence type="ECO:0000256" key="3">
    <source>
        <dbReference type="ARBA" id="ARBA00023004"/>
    </source>
</evidence>
<dbReference type="Proteomes" id="UP000297975">
    <property type="component" value="Unassembled WGS sequence"/>
</dbReference>
<dbReference type="InterPro" id="IPR012218">
    <property type="entry name" value="Cyt_c_BACSU-c550-type"/>
</dbReference>
<feature type="binding site" description="covalent" evidence="4">
    <location>
        <position position="56"/>
    </location>
    <ligand>
        <name>heme c</name>
        <dbReference type="ChEBI" id="CHEBI:61717"/>
    </ligand>
</feature>
<dbReference type="InterPro" id="IPR009056">
    <property type="entry name" value="Cyt_c-like_dom"/>
</dbReference>
<feature type="binding site" description="covalent" evidence="4">
    <location>
        <position position="59"/>
    </location>
    <ligand>
        <name>heme c</name>
        <dbReference type="ChEBI" id="CHEBI:61717"/>
    </ligand>
</feature>
<comment type="PTM">
    <text evidence="4">Binds 1 heme c group covalently per subunit.</text>
</comment>
<dbReference type="AlphaFoldDB" id="A0A4Y8IUF4"/>
<dbReference type="InterPro" id="IPR036909">
    <property type="entry name" value="Cyt_c-like_dom_sf"/>
</dbReference>
<comment type="caution">
    <text evidence="7">The sequence shown here is derived from an EMBL/GenBank/DDBJ whole genome shotgun (WGS) entry which is preliminary data.</text>
</comment>
<dbReference type="Gene3D" id="1.10.760.10">
    <property type="entry name" value="Cytochrome c-like domain"/>
    <property type="match status" value="1"/>
</dbReference>
<dbReference type="Pfam" id="PF13442">
    <property type="entry name" value="Cytochrome_CBB3"/>
    <property type="match status" value="1"/>
</dbReference>
<accession>A0A4Y8IUF4</accession>
<feature type="binding site" description="axial binding residue" evidence="5">
    <location>
        <position position="60"/>
    </location>
    <ligand>
        <name>heme c</name>
        <dbReference type="ChEBI" id="CHEBI:61717"/>
    </ligand>
    <ligandPart>
        <name>Fe</name>
        <dbReference type="ChEBI" id="CHEBI:18248"/>
    </ligandPart>
</feature>
<dbReference type="GO" id="GO:0016020">
    <property type="term" value="C:membrane"/>
    <property type="evidence" value="ECO:0007669"/>
    <property type="project" value="InterPro"/>
</dbReference>
<feature type="binding site" description="axial binding residue" evidence="5">
    <location>
        <position position="99"/>
    </location>
    <ligand>
        <name>heme c</name>
        <dbReference type="ChEBI" id="CHEBI:61717"/>
    </ligand>
    <ligandPart>
        <name>Fe</name>
        <dbReference type="ChEBI" id="CHEBI:18248"/>
    </ligandPart>
</feature>
<evidence type="ECO:0000256" key="2">
    <source>
        <dbReference type="ARBA" id="ARBA00022723"/>
    </source>
</evidence>
<proteinExistence type="predicted"/>
<dbReference type="GO" id="GO:0005506">
    <property type="term" value="F:iron ion binding"/>
    <property type="evidence" value="ECO:0007669"/>
    <property type="project" value="InterPro"/>
</dbReference>
<dbReference type="RefSeq" id="WP_134338280.1">
    <property type="nucleotide sequence ID" value="NZ_SOPW01000001.1"/>
</dbReference>
<evidence type="ECO:0000256" key="5">
    <source>
        <dbReference type="PIRSR" id="PIRSR000025-2"/>
    </source>
</evidence>
<dbReference type="PIRSF" id="PIRSF000025">
    <property type="entry name" value="Cytc_Bsub_c550"/>
    <property type="match status" value="1"/>
</dbReference>
<evidence type="ECO:0000256" key="1">
    <source>
        <dbReference type="ARBA" id="ARBA00022617"/>
    </source>
</evidence>
<keyword evidence="1 4" id="KW-0349">Heme</keyword>
<evidence type="ECO:0000313" key="8">
    <source>
        <dbReference type="Proteomes" id="UP000297975"/>
    </source>
</evidence>
<dbReference type="GO" id="GO:0009055">
    <property type="term" value="F:electron transfer activity"/>
    <property type="evidence" value="ECO:0007669"/>
    <property type="project" value="InterPro"/>
</dbReference>
<dbReference type="GO" id="GO:0020037">
    <property type="term" value="F:heme binding"/>
    <property type="evidence" value="ECO:0007669"/>
    <property type="project" value="InterPro"/>
</dbReference>
<feature type="domain" description="Cytochrome c" evidence="6">
    <location>
        <begin position="36"/>
        <end position="120"/>
    </location>
</feature>
<evidence type="ECO:0000259" key="6">
    <source>
        <dbReference type="PROSITE" id="PS51007"/>
    </source>
</evidence>
<name>A0A4Y8IUF4_9BACI</name>
<keyword evidence="2 5" id="KW-0479">Metal-binding</keyword>
<gene>
    <name evidence="7" type="ORF">E3U55_00105</name>
</gene>
<dbReference type="EMBL" id="SOPW01000001">
    <property type="protein sequence ID" value="TFB24829.1"/>
    <property type="molecule type" value="Genomic_DNA"/>
</dbReference>